<dbReference type="Gene3D" id="3.40.50.720">
    <property type="entry name" value="NAD(P)-binding Rossmann-like Domain"/>
    <property type="match status" value="1"/>
</dbReference>
<dbReference type="PANTHER" id="PTHR11728:SF1">
    <property type="entry name" value="GLYCEROL-3-PHOSPHATE DEHYDROGENASE [NAD(+)] 2, CHLOROPLASTIC"/>
    <property type="match status" value="1"/>
</dbReference>
<keyword evidence="13" id="KW-0547">Nucleotide-binding</keyword>
<dbReference type="STRING" id="406100.SAMN04488052_10685"/>
<evidence type="ECO:0000256" key="11">
    <source>
        <dbReference type="ARBA" id="ARBA00069372"/>
    </source>
</evidence>
<keyword evidence="13" id="KW-0963">Cytoplasm</keyword>
<keyword evidence="3 13" id="KW-0521">NADP</keyword>
<keyword evidence="21" id="KW-1185">Reference proteome</keyword>
<feature type="binding site" evidence="13">
    <location>
        <position position="141"/>
    </location>
    <ligand>
        <name>NADPH</name>
        <dbReference type="ChEBI" id="CHEBI:57783"/>
    </ligand>
</feature>
<dbReference type="GO" id="GO:0046167">
    <property type="term" value="P:glycerol-3-phosphate biosynthetic process"/>
    <property type="evidence" value="ECO:0007669"/>
    <property type="project" value="UniProtKB-UniRule"/>
</dbReference>
<dbReference type="SUPFAM" id="SSF51735">
    <property type="entry name" value="NAD(P)-binding Rossmann-fold domains"/>
    <property type="match status" value="1"/>
</dbReference>
<evidence type="ECO:0000256" key="12">
    <source>
        <dbReference type="ARBA" id="ARBA00080511"/>
    </source>
</evidence>
<comment type="catalytic activity">
    <reaction evidence="13">
        <text>sn-glycerol 3-phosphate + NAD(+) = dihydroxyacetone phosphate + NADH + H(+)</text>
        <dbReference type="Rhea" id="RHEA:11092"/>
        <dbReference type="ChEBI" id="CHEBI:15378"/>
        <dbReference type="ChEBI" id="CHEBI:57540"/>
        <dbReference type="ChEBI" id="CHEBI:57597"/>
        <dbReference type="ChEBI" id="CHEBI:57642"/>
        <dbReference type="ChEBI" id="CHEBI:57945"/>
        <dbReference type="EC" id="1.1.1.94"/>
    </reaction>
</comment>
<evidence type="ECO:0000256" key="8">
    <source>
        <dbReference type="ARBA" id="ARBA00023264"/>
    </source>
</evidence>
<evidence type="ECO:0000256" key="4">
    <source>
        <dbReference type="ARBA" id="ARBA00023002"/>
    </source>
</evidence>
<evidence type="ECO:0000256" key="13">
    <source>
        <dbReference type="HAMAP-Rule" id="MF_00394"/>
    </source>
</evidence>
<evidence type="ECO:0000256" key="3">
    <source>
        <dbReference type="ARBA" id="ARBA00022857"/>
    </source>
</evidence>
<dbReference type="UniPathway" id="UPA00940"/>
<dbReference type="EC" id="1.1.1.94" evidence="10 13"/>
<feature type="binding site" evidence="13">
    <location>
        <position position="282"/>
    </location>
    <ligand>
        <name>NADPH</name>
        <dbReference type="ChEBI" id="CHEBI:57783"/>
    </ligand>
</feature>
<feature type="binding site" evidence="13">
    <location>
        <position position="192"/>
    </location>
    <ligand>
        <name>sn-glycerol 3-phosphate</name>
        <dbReference type="ChEBI" id="CHEBI:57597"/>
    </ligand>
</feature>
<dbReference type="GO" id="GO:0005829">
    <property type="term" value="C:cytosol"/>
    <property type="evidence" value="ECO:0007669"/>
    <property type="project" value="TreeGrafter"/>
</dbReference>
<comment type="subcellular location">
    <subcellularLocation>
        <location evidence="13">Cytoplasm</location>
    </subcellularLocation>
</comment>
<keyword evidence="4 13" id="KW-0560">Oxidoreductase</keyword>
<feature type="binding site" evidence="13">
    <location>
        <position position="256"/>
    </location>
    <ligand>
        <name>sn-glycerol 3-phosphate</name>
        <dbReference type="ChEBI" id="CHEBI:57597"/>
    </ligand>
</feature>
<evidence type="ECO:0000256" key="9">
    <source>
        <dbReference type="ARBA" id="ARBA00052716"/>
    </source>
</evidence>
<name>A0A1H8UBX5_9GAMM</name>
<dbReference type="InterPro" id="IPR013328">
    <property type="entry name" value="6PGD_dom2"/>
</dbReference>
<feature type="binding site" evidence="13">
    <location>
        <position position="15"/>
    </location>
    <ligand>
        <name>NADPH</name>
        <dbReference type="ChEBI" id="CHEBI:57783"/>
    </ligand>
</feature>
<protein>
    <recommendedName>
        <fullName evidence="11 13">Glycerol-3-phosphate dehydrogenase [NAD(P)+]</fullName>
        <ecNumber evidence="10 13">1.1.1.94</ecNumber>
    </recommendedName>
    <alternativeName>
        <fullName evidence="13">NAD(P)(+)-dependent glycerol-3-phosphate dehydrogenase</fullName>
    </alternativeName>
    <alternativeName>
        <fullName evidence="12 13">NAD(P)H-dependent dihydroxyacetone-phosphate reductase</fullName>
    </alternativeName>
</protein>
<comment type="catalytic activity">
    <reaction evidence="9">
        <text>sn-glycerol 3-phosphate + NADP(+) = dihydroxyacetone phosphate + NADPH + H(+)</text>
        <dbReference type="Rhea" id="RHEA:11096"/>
        <dbReference type="ChEBI" id="CHEBI:15378"/>
        <dbReference type="ChEBI" id="CHEBI:57597"/>
        <dbReference type="ChEBI" id="CHEBI:57642"/>
        <dbReference type="ChEBI" id="CHEBI:57783"/>
        <dbReference type="ChEBI" id="CHEBI:58349"/>
        <dbReference type="EC" id="1.1.1.94"/>
    </reaction>
    <physiologicalReaction direction="right-to-left" evidence="9">
        <dbReference type="Rhea" id="RHEA:11098"/>
    </physiologicalReaction>
</comment>
<comment type="pathway">
    <text evidence="13">Membrane lipid metabolism; glycerophospholipid metabolism.</text>
</comment>
<dbReference type="PANTHER" id="PTHR11728">
    <property type="entry name" value="GLYCEROL-3-PHOSPHATE DEHYDROGENASE"/>
    <property type="match status" value="1"/>
</dbReference>
<evidence type="ECO:0000256" key="16">
    <source>
        <dbReference type="PIRSR" id="PIRSR000114-3"/>
    </source>
</evidence>
<feature type="binding site" evidence="15">
    <location>
        <position position="109"/>
    </location>
    <ligand>
        <name>substrate</name>
    </ligand>
</feature>
<dbReference type="GO" id="GO:0141153">
    <property type="term" value="F:glycerol-3-phosphate dehydrogenase (NADP+) activity"/>
    <property type="evidence" value="ECO:0007669"/>
    <property type="project" value="RHEA"/>
</dbReference>
<dbReference type="Proteomes" id="UP000199657">
    <property type="component" value="Unassembled WGS sequence"/>
</dbReference>
<feature type="binding site" evidence="13">
    <location>
        <position position="257"/>
    </location>
    <ligand>
        <name>sn-glycerol 3-phosphate</name>
        <dbReference type="ChEBI" id="CHEBI:57597"/>
    </ligand>
</feature>
<evidence type="ECO:0000259" key="18">
    <source>
        <dbReference type="Pfam" id="PF01210"/>
    </source>
</evidence>
<feature type="binding site" evidence="13">
    <location>
        <position position="137"/>
    </location>
    <ligand>
        <name>sn-glycerol 3-phosphate</name>
        <dbReference type="ChEBI" id="CHEBI:57597"/>
    </ligand>
</feature>
<dbReference type="PRINTS" id="PR00077">
    <property type="entry name" value="GPDHDRGNASE"/>
</dbReference>
<dbReference type="InterPro" id="IPR011128">
    <property type="entry name" value="G3P_DH_NAD-dep_N"/>
</dbReference>
<feature type="binding site" evidence="16">
    <location>
        <position position="256"/>
    </location>
    <ligand>
        <name>NAD(+)</name>
        <dbReference type="ChEBI" id="CHEBI:57540"/>
    </ligand>
</feature>
<dbReference type="GO" id="GO:0005975">
    <property type="term" value="P:carbohydrate metabolic process"/>
    <property type="evidence" value="ECO:0007669"/>
    <property type="project" value="InterPro"/>
</dbReference>
<dbReference type="GO" id="GO:0046168">
    <property type="term" value="P:glycerol-3-phosphate catabolic process"/>
    <property type="evidence" value="ECO:0007669"/>
    <property type="project" value="InterPro"/>
</dbReference>
<reference evidence="20 21" key="1">
    <citation type="submission" date="2016-10" db="EMBL/GenBank/DDBJ databases">
        <authorList>
            <person name="de Groot N.N."/>
        </authorList>
    </citation>
    <scope>NUCLEOTIDE SEQUENCE [LARGE SCALE GENOMIC DNA]</scope>
    <source>
        <strain evidence="20 21">CGMCC 1.6291</strain>
    </source>
</reference>
<evidence type="ECO:0000313" key="21">
    <source>
        <dbReference type="Proteomes" id="UP000199657"/>
    </source>
</evidence>
<dbReference type="InterPro" id="IPR008927">
    <property type="entry name" value="6-PGluconate_DH-like_C_sf"/>
</dbReference>
<keyword evidence="2 13" id="KW-0444">Lipid biosynthesis</keyword>
<feature type="binding site" evidence="13">
    <location>
        <position position="255"/>
    </location>
    <ligand>
        <name>sn-glycerol 3-phosphate</name>
        <dbReference type="ChEBI" id="CHEBI:57597"/>
    </ligand>
</feature>
<feature type="binding site" evidence="13">
    <location>
        <position position="14"/>
    </location>
    <ligand>
        <name>NADPH</name>
        <dbReference type="ChEBI" id="CHEBI:57783"/>
    </ligand>
</feature>
<feature type="binding site" evidence="16">
    <location>
        <position position="141"/>
    </location>
    <ligand>
        <name>NAD(+)</name>
        <dbReference type="ChEBI" id="CHEBI:57540"/>
    </ligand>
</feature>
<comment type="caution">
    <text evidence="13">Lacks conserved residue(s) required for the propagation of feature annotation.</text>
</comment>
<keyword evidence="7 13" id="KW-0594">Phospholipid biosynthesis</keyword>
<dbReference type="Pfam" id="PF01210">
    <property type="entry name" value="NAD_Gly3P_dh_N"/>
    <property type="match status" value="1"/>
</dbReference>
<gene>
    <name evidence="13" type="primary">gpsA</name>
    <name evidence="20" type="ORF">SAMN04488052_10685</name>
</gene>
<dbReference type="SUPFAM" id="SSF48179">
    <property type="entry name" value="6-phosphogluconate dehydrogenase C-terminal domain-like"/>
    <property type="match status" value="1"/>
</dbReference>
<evidence type="ECO:0000256" key="2">
    <source>
        <dbReference type="ARBA" id="ARBA00022516"/>
    </source>
</evidence>
<dbReference type="GO" id="GO:0051287">
    <property type="term" value="F:NAD binding"/>
    <property type="evidence" value="ECO:0007669"/>
    <property type="project" value="InterPro"/>
</dbReference>
<evidence type="ECO:0000259" key="19">
    <source>
        <dbReference type="Pfam" id="PF07479"/>
    </source>
</evidence>
<evidence type="ECO:0000256" key="5">
    <source>
        <dbReference type="ARBA" id="ARBA00023027"/>
    </source>
</evidence>
<comment type="function">
    <text evidence="13">Catalyzes the reduction of the glycolytic intermediate dihydroxyacetone phosphate (DHAP) to sn-glycerol 3-phosphate (G3P), the key precursor for phospholipid synthesis.</text>
</comment>
<feature type="active site" description="Proton acceptor" evidence="13 14">
    <location>
        <position position="192"/>
    </location>
</feature>
<dbReference type="Pfam" id="PF07479">
    <property type="entry name" value="NAD_Gly3P_dh_C"/>
    <property type="match status" value="1"/>
</dbReference>
<dbReference type="NCBIfam" id="NF000942">
    <property type="entry name" value="PRK00094.1-4"/>
    <property type="match status" value="1"/>
</dbReference>
<sequence>MTTQQPIAVLGAGSWGTALALVLAHNGVPVRLWGHDPAHMAALAEARCNVRHLPDAPFPETLTPTDSLASAVDGAGDLLLVVPSHGFRSLVETLAPSLGDRVRIAWATKGLEAESGGLLHQVVEAQLPGRPTAVLSGPSFAREVAAGLPTAVTIASRDNAFAADLAAAFHGEQFRPYTSHDIIGVELGGAVKNVLAVATGIADGLGLGANTRAGLITRGLAEVVRLGEAMGAESRTFMGLSGVGDLILTSTDDQSRNRRLGLALGRGQSVADAVAEIGQTVESVRTAAEVHALAEAQGVEMPICEQVHAVVNHQRPAREALEQLMARARKSEF</sequence>
<feature type="domain" description="Glycerol-3-phosphate dehydrogenase NAD-dependent C-terminal" evidence="19">
    <location>
        <begin position="181"/>
        <end position="321"/>
    </location>
</feature>
<dbReference type="EMBL" id="FOEG01000006">
    <property type="protein sequence ID" value="SEP00762.1"/>
    <property type="molecule type" value="Genomic_DNA"/>
</dbReference>
<evidence type="ECO:0000256" key="6">
    <source>
        <dbReference type="ARBA" id="ARBA00023098"/>
    </source>
</evidence>
<dbReference type="OrthoDB" id="9812273at2"/>
<keyword evidence="8 13" id="KW-1208">Phospholipid metabolism</keyword>
<dbReference type="PROSITE" id="PS00957">
    <property type="entry name" value="NAD_G3PDH"/>
    <property type="match status" value="1"/>
</dbReference>
<dbReference type="FunFam" id="3.40.50.720:FF:000019">
    <property type="entry name" value="Glycerol-3-phosphate dehydrogenase [NAD(P)+]"/>
    <property type="match status" value="1"/>
</dbReference>
<keyword evidence="5 13" id="KW-0520">NAD</keyword>
<dbReference type="FunFam" id="1.10.1040.10:FF:000001">
    <property type="entry name" value="Glycerol-3-phosphate dehydrogenase [NAD(P)+]"/>
    <property type="match status" value="1"/>
</dbReference>
<evidence type="ECO:0000256" key="1">
    <source>
        <dbReference type="ARBA" id="ARBA00011009"/>
    </source>
</evidence>
<dbReference type="AlphaFoldDB" id="A0A1H8UBX5"/>
<comment type="similarity">
    <text evidence="1 13 17">Belongs to the NAD-dependent glycerol-3-phosphate dehydrogenase family.</text>
</comment>
<feature type="binding site" evidence="13">
    <location>
        <position position="109"/>
    </location>
    <ligand>
        <name>sn-glycerol 3-phosphate</name>
        <dbReference type="ChEBI" id="CHEBI:57597"/>
    </ligand>
</feature>
<evidence type="ECO:0000256" key="10">
    <source>
        <dbReference type="ARBA" id="ARBA00066687"/>
    </source>
</evidence>
<feature type="binding site" evidence="16">
    <location>
        <begin position="11"/>
        <end position="16"/>
    </location>
    <ligand>
        <name>NAD(+)</name>
        <dbReference type="ChEBI" id="CHEBI:57540"/>
    </ligand>
</feature>
<evidence type="ECO:0000256" key="15">
    <source>
        <dbReference type="PIRSR" id="PIRSR000114-2"/>
    </source>
</evidence>
<feature type="binding site" evidence="13">
    <location>
        <position position="256"/>
    </location>
    <ligand>
        <name>NADPH</name>
        <dbReference type="ChEBI" id="CHEBI:57783"/>
    </ligand>
</feature>
<feature type="binding site" evidence="15">
    <location>
        <begin position="256"/>
        <end position="257"/>
    </location>
    <ligand>
        <name>substrate</name>
    </ligand>
</feature>
<dbReference type="RefSeq" id="WP_091644802.1">
    <property type="nucleotide sequence ID" value="NZ_FOEG01000006.1"/>
</dbReference>
<dbReference type="InterPro" id="IPR036291">
    <property type="entry name" value="NAD(P)-bd_dom_sf"/>
</dbReference>
<dbReference type="InterPro" id="IPR006109">
    <property type="entry name" value="G3P_DH_NAD-dep_C"/>
</dbReference>
<feature type="binding site" evidence="13">
    <location>
        <position position="245"/>
    </location>
    <ligand>
        <name>sn-glycerol 3-phosphate</name>
        <dbReference type="ChEBI" id="CHEBI:57597"/>
    </ligand>
</feature>
<proteinExistence type="inferred from homology"/>
<keyword evidence="6 13" id="KW-0443">Lipid metabolism</keyword>
<dbReference type="NCBIfam" id="NF000940">
    <property type="entry name" value="PRK00094.1-2"/>
    <property type="match status" value="1"/>
</dbReference>
<dbReference type="InterPro" id="IPR006168">
    <property type="entry name" value="G3P_DH_NAD-dep"/>
</dbReference>
<evidence type="ECO:0000256" key="17">
    <source>
        <dbReference type="RuleBase" id="RU000437"/>
    </source>
</evidence>
<organism evidence="20 21">
    <name type="scientific">Aquisalimonas asiatica</name>
    <dbReference type="NCBI Taxonomy" id="406100"/>
    <lineage>
        <taxon>Bacteria</taxon>
        <taxon>Pseudomonadati</taxon>
        <taxon>Pseudomonadota</taxon>
        <taxon>Gammaproteobacteria</taxon>
        <taxon>Chromatiales</taxon>
        <taxon>Ectothiorhodospiraceae</taxon>
        <taxon>Aquisalimonas</taxon>
    </lineage>
</organism>
<evidence type="ECO:0000313" key="20">
    <source>
        <dbReference type="EMBL" id="SEP00762.1"/>
    </source>
</evidence>
<evidence type="ECO:0000256" key="7">
    <source>
        <dbReference type="ARBA" id="ARBA00023209"/>
    </source>
</evidence>
<dbReference type="GO" id="GO:0046474">
    <property type="term" value="P:glycerophospholipid biosynthetic process"/>
    <property type="evidence" value="ECO:0007669"/>
    <property type="project" value="TreeGrafter"/>
</dbReference>
<feature type="binding site" evidence="13">
    <location>
        <position position="139"/>
    </location>
    <ligand>
        <name>sn-glycerol 3-phosphate</name>
        <dbReference type="ChEBI" id="CHEBI:57597"/>
    </ligand>
</feature>
<accession>A0A1H8UBX5</accession>
<feature type="binding site" evidence="13">
    <location>
        <position position="109"/>
    </location>
    <ligand>
        <name>NADPH</name>
        <dbReference type="ChEBI" id="CHEBI:57783"/>
    </ligand>
</feature>
<feature type="domain" description="Glycerol-3-phosphate dehydrogenase NAD-dependent N-terminal" evidence="18">
    <location>
        <begin position="7"/>
        <end position="161"/>
    </location>
</feature>
<dbReference type="GO" id="GO:0141152">
    <property type="term" value="F:glycerol-3-phosphate dehydrogenase (NAD+) activity"/>
    <property type="evidence" value="ECO:0007669"/>
    <property type="project" value="RHEA"/>
</dbReference>
<dbReference type="Gene3D" id="1.10.1040.10">
    <property type="entry name" value="N-(1-d-carboxylethyl)-l-norvaline Dehydrogenase, domain 2"/>
    <property type="match status" value="1"/>
</dbReference>
<dbReference type="PIRSF" id="PIRSF000114">
    <property type="entry name" value="Glycerol-3-P_dh"/>
    <property type="match status" value="1"/>
</dbReference>
<evidence type="ECO:0000256" key="14">
    <source>
        <dbReference type="PIRSR" id="PIRSR000114-1"/>
    </source>
</evidence>
<dbReference type="HAMAP" id="MF_00394">
    <property type="entry name" value="NAD_Glyc3P_dehydrog"/>
    <property type="match status" value="1"/>
</dbReference>
<feature type="binding site" evidence="13">
    <location>
        <position position="35"/>
    </location>
    <ligand>
        <name>NADPH</name>
        <dbReference type="ChEBI" id="CHEBI:57783"/>
    </ligand>
</feature>